<reference evidence="1" key="1">
    <citation type="journal article" date="2020" name="Stud. Mycol.">
        <title>101 Dothideomycetes genomes: a test case for predicting lifestyles and emergence of pathogens.</title>
        <authorList>
            <person name="Haridas S."/>
            <person name="Albert R."/>
            <person name="Binder M."/>
            <person name="Bloem J."/>
            <person name="Labutti K."/>
            <person name="Salamov A."/>
            <person name="Andreopoulos B."/>
            <person name="Baker S."/>
            <person name="Barry K."/>
            <person name="Bills G."/>
            <person name="Bluhm B."/>
            <person name="Cannon C."/>
            <person name="Castanera R."/>
            <person name="Culley D."/>
            <person name="Daum C."/>
            <person name="Ezra D."/>
            <person name="Gonzalez J."/>
            <person name="Henrissat B."/>
            <person name="Kuo A."/>
            <person name="Liang C."/>
            <person name="Lipzen A."/>
            <person name="Lutzoni F."/>
            <person name="Magnuson J."/>
            <person name="Mondo S."/>
            <person name="Nolan M."/>
            <person name="Ohm R."/>
            <person name="Pangilinan J."/>
            <person name="Park H.-J."/>
            <person name="Ramirez L."/>
            <person name="Alfaro M."/>
            <person name="Sun H."/>
            <person name="Tritt A."/>
            <person name="Yoshinaga Y."/>
            <person name="Zwiers L.-H."/>
            <person name="Turgeon B."/>
            <person name="Goodwin S."/>
            <person name="Spatafora J."/>
            <person name="Crous P."/>
            <person name="Grigoriev I."/>
        </authorList>
    </citation>
    <scope>NUCLEOTIDE SEQUENCE</scope>
    <source>
        <strain evidence="1">CBS 113818</strain>
    </source>
</reference>
<sequence length="208" mass="23366">MRRVLLDRLNRFPSFKVVTITNEDIGTMQQTVNLENFPDTDPLQGALQGIANCDGTPYYYGYETVIGVISSLEVKVQIELIIDYASVQAQDHCGLALAHNVQESLICDLSISNGRKAEAYGLIGQISKDMFAHDSPPDMQFSLNPHGSLPLYKLTMRNGSNNRAKDYEFLSHISGYCTHFTECTLDDMDRDVLNMFTGRGDVHYYQPL</sequence>
<organism evidence="1 2">
    <name type="scientific">Ophiobolus disseminans</name>
    <dbReference type="NCBI Taxonomy" id="1469910"/>
    <lineage>
        <taxon>Eukaryota</taxon>
        <taxon>Fungi</taxon>
        <taxon>Dikarya</taxon>
        <taxon>Ascomycota</taxon>
        <taxon>Pezizomycotina</taxon>
        <taxon>Dothideomycetes</taxon>
        <taxon>Pleosporomycetidae</taxon>
        <taxon>Pleosporales</taxon>
        <taxon>Pleosporineae</taxon>
        <taxon>Phaeosphaeriaceae</taxon>
        <taxon>Ophiobolus</taxon>
    </lineage>
</organism>
<name>A0A6A7A181_9PLEO</name>
<accession>A0A6A7A181</accession>
<evidence type="ECO:0000313" key="1">
    <source>
        <dbReference type="EMBL" id="KAF2826305.1"/>
    </source>
</evidence>
<proteinExistence type="predicted"/>
<keyword evidence="2" id="KW-1185">Reference proteome</keyword>
<dbReference type="AlphaFoldDB" id="A0A6A7A181"/>
<gene>
    <name evidence="1" type="ORF">CC86DRAFT_382369</name>
</gene>
<protein>
    <submittedName>
        <fullName evidence="1">Uncharacterized protein</fullName>
    </submittedName>
</protein>
<dbReference type="Proteomes" id="UP000799424">
    <property type="component" value="Unassembled WGS sequence"/>
</dbReference>
<evidence type="ECO:0000313" key="2">
    <source>
        <dbReference type="Proteomes" id="UP000799424"/>
    </source>
</evidence>
<dbReference type="EMBL" id="MU006226">
    <property type="protein sequence ID" value="KAF2826305.1"/>
    <property type="molecule type" value="Genomic_DNA"/>
</dbReference>